<dbReference type="EMBL" id="PYGD01000002">
    <property type="protein sequence ID" value="PSK93073.1"/>
    <property type="molecule type" value="Genomic_DNA"/>
</dbReference>
<keyword evidence="2" id="KW-1185">Reference proteome</keyword>
<dbReference type="InterPro" id="IPR011006">
    <property type="entry name" value="CheY-like_superfamily"/>
</dbReference>
<proteinExistence type="predicted"/>
<protein>
    <recommendedName>
        <fullName evidence="3">Response regulatory domain-containing protein</fullName>
    </recommendedName>
</protein>
<dbReference type="Proteomes" id="UP000240572">
    <property type="component" value="Unassembled WGS sequence"/>
</dbReference>
<dbReference type="RefSeq" id="WP_106522104.1">
    <property type="nucleotide sequence ID" value="NZ_PYGD01000002.1"/>
</dbReference>
<evidence type="ECO:0000313" key="2">
    <source>
        <dbReference type="Proteomes" id="UP000240572"/>
    </source>
</evidence>
<evidence type="ECO:0000313" key="1">
    <source>
        <dbReference type="EMBL" id="PSK93073.1"/>
    </source>
</evidence>
<gene>
    <name evidence="1" type="ORF">B0I18_10242</name>
</gene>
<evidence type="ECO:0008006" key="3">
    <source>
        <dbReference type="Google" id="ProtNLM"/>
    </source>
</evidence>
<organism evidence="1 2">
    <name type="scientific">Taibaiella chishuiensis</name>
    <dbReference type="NCBI Taxonomy" id="1434707"/>
    <lineage>
        <taxon>Bacteria</taxon>
        <taxon>Pseudomonadati</taxon>
        <taxon>Bacteroidota</taxon>
        <taxon>Chitinophagia</taxon>
        <taxon>Chitinophagales</taxon>
        <taxon>Chitinophagaceae</taxon>
        <taxon>Taibaiella</taxon>
    </lineage>
</organism>
<accession>A0A2P8D777</accession>
<dbReference type="AlphaFoldDB" id="A0A2P8D777"/>
<dbReference type="OrthoDB" id="677818at2"/>
<sequence>MLQKTEILYIGCNEAIRELVVRLINQEETWQGSGAGTGEEVALYLATTTPALVLLGNGLDETEEARLCAQIRTASPQTRIVQHYGGGSGLLKGEILQALSAGQV</sequence>
<comment type="caution">
    <text evidence="1">The sequence shown here is derived from an EMBL/GenBank/DDBJ whole genome shotgun (WGS) entry which is preliminary data.</text>
</comment>
<reference evidence="1 2" key="1">
    <citation type="submission" date="2018-03" db="EMBL/GenBank/DDBJ databases">
        <title>Genomic Encyclopedia of Type Strains, Phase III (KMG-III): the genomes of soil and plant-associated and newly described type strains.</title>
        <authorList>
            <person name="Whitman W."/>
        </authorList>
    </citation>
    <scope>NUCLEOTIDE SEQUENCE [LARGE SCALE GENOMIC DNA]</scope>
    <source>
        <strain evidence="1 2">CGMCC 1.12700</strain>
    </source>
</reference>
<dbReference type="SUPFAM" id="SSF52172">
    <property type="entry name" value="CheY-like"/>
    <property type="match status" value="1"/>
</dbReference>
<dbReference type="Gene3D" id="3.40.50.2300">
    <property type="match status" value="1"/>
</dbReference>
<name>A0A2P8D777_9BACT</name>